<evidence type="ECO:0000313" key="2">
    <source>
        <dbReference type="Proteomes" id="UP001497444"/>
    </source>
</evidence>
<accession>A0ABP0WXB8</accession>
<evidence type="ECO:0000313" key="1">
    <source>
        <dbReference type="EMBL" id="CAK9270796.1"/>
    </source>
</evidence>
<organism evidence="1 2">
    <name type="scientific">Sphagnum jensenii</name>
    <dbReference type="NCBI Taxonomy" id="128206"/>
    <lineage>
        <taxon>Eukaryota</taxon>
        <taxon>Viridiplantae</taxon>
        <taxon>Streptophyta</taxon>
        <taxon>Embryophyta</taxon>
        <taxon>Bryophyta</taxon>
        <taxon>Sphagnophytina</taxon>
        <taxon>Sphagnopsida</taxon>
        <taxon>Sphagnales</taxon>
        <taxon>Sphagnaceae</taxon>
        <taxon>Sphagnum</taxon>
    </lineage>
</organism>
<proteinExistence type="predicted"/>
<sequence length="80" mass="8474">MTDVAVKLDDIILGVRVASIVQVAGDVISTVQEDVPLQPGASSSDEEALAFQDNDEFFGHSDPEPWGLGTCSTIKLLMPS</sequence>
<gene>
    <name evidence="1" type="ORF">CSSPJE1EN1_LOCUS16274</name>
</gene>
<dbReference type="EMBL" id="OZ020098">
    <property type="protein sequence ID" value="CAK9270796.1"/>
    <property type="molecule type" value="Genomic_DNA"/>
</dbReference>
<dbReference type="Proteomes" id="UP001497444">
    <property type="component" value="Chromosome 3"/>
</dbReference>
<keyword evidence="2" id="KW-1185">Reference proteome</keyword>
<name>A0ABP0WXB8_9BRYO</name>
<reference evidence="1" key="1">
    <citation type="submission" date="2024-02" db="EMBL/GenBank/DDBJ databases">
        <authorList>
            <consortium name="ELIXIR-Norway"/>
            <consortium name="Elixir Norway"/>
        </authorList>
    </citation>
    <scope>NUCLEOTIDE SEQUENCE</scope>
</reference>
<protein>
    <submittedName>
        <fullName evidence="1">Uncharacterized protein</fullName>
    </submittedName>
</protein>